<evidence type="ECO:0000256" key="1">
    <source>
        <dbReference type="ARBA" id="ARBA00001917"/>
    </source>
</evidence>
<comment type="similarity">
    <text evidence="2">Belongs to the nitronate monooxygenase family. NMO class I subfamily.</text>
</comment>
<evidence type="ECO:0000256" key="6">
    <source>
        <dbReference type="ARBA" id="ARBA00022741"/>
    </source>
</evidence>
<dbReference type="Gene3D" id="3.20.20.70">
    <property type="entry name" value="Aldolase class I"/>
    <property type="match status" value="1"/>
</dbReference>
<proteinExistence type="inferred from homology"/>
<comment type="cofactor">
    <cofactor evidence="1">
        <name>FMN</name>
        <dbReference type="ChEBI" id="CHEBI:58210"/>
    </cofactor>
</comment>
<evidence type="ECO:0000256" key="4">
    <source>
        <dbReference type="ARBA" id="ARBA00022630"/>
    </source>
</evidence>
<dbReference type="SUPFAM" id="SSF51412">
    <property type="entry name" value="Inosine monophosphate dehydrogenase (IMPDH)"/>
    <property type="match status" value="1"/>
</dbReference>
<keyword evidence="8 12" id="KW-0503">Monooxygenase</keyword>
<keyword evidence="7" id="KW-0560">Oxidoreductase</keyword>
<sequence>MSLIDDLKLTVPLIQAPMAGVSTPSLAAAVSEAGGLGSIGIGATDAAGARAMIQESRGRTKRAFNVNLFVHGHARADPEREASWLEWLAPQFAEFGAEPPASLRTIYKSFAEDPDMLSAILELAPPVVSFHFGLPSADTLSALRGRGIYLMATATSLDEARAIKSAGIDAIVAQGIEAGGHRGVFDPAAPDDALSTLALTRLLVRELGLPVIAAGGIMDGAGIAAALDLGAVAAQLGTAFIACPESAADDAYRAALRGPGAYHTILTSLISGRPARALANRFTALANELGGRVPPDYPRAYDAGKALHAAATAKCEHGFGAQWAGQGAPLTRALPAARLVQTLRDELQRCGSNFAAQHATQTTLSS</sequence>
<evidence type="ECO:0000313" key="13">
    <source>
        <dbReference type="Proteomes" id="UP000515297"/>
    </source>
</evidence>
<protein>
    <recommendedName>
        <fullName evidence="11">Nitronate monooxygenase</fullName>
    </recommendedName>
    <alternativeName>
        <fullName evidence="9">Propionate 3-nitronate monooxygenase</fullName>
    </alternativeName>
</protein>
<keyword evidence="3" id="KW-0216">Detoxification</keyword>
<dbReference type="PANTHER" id="PTHR42747:SF3">
    <property type="entry name" value="NITRONATE MONOOXYGENASE-RELATED"/>
    <property type="match status" value="1"/>
</dbReference>
<gene>
    <name evidence="12" type="ORF">H4O24_17305</name>
</gene>
<evidence type="ECO:0000256" key="8">
    <source>
        <dbReference type="ARBA" id="ARBA00023033"/>
    </source>
</evidence>
<organism evidence="12 13">
    <name type="scientific">Croceicoccus marinus</name>
    <dbReference type="NCBI Taxonomy" id="450378"/>
    <lineage>
        <taxon>Bacteria</taxon>
        <taxon>Pseudomonadati</taxon>
        <taxon>Pseudomonadota</taxon>
        <taxon>Alphaproteobacteria</taxon>
        <taxon>Sphingomonadales</taxon>
        <taxon>Erythrobacteraceae</taxon>
        <taxon>Croceicoccus</taxon>
    </lineage>
</organism>
<evidence type="ECO:0000256" key="10">
    <source>
        <dbReference type="ARBA" id="ARBA00049401"/>
    </source>
</evidence>
<evidence type="ECO:0000256" key="2">
    <source>
        <dbReference type="ARBA" id="ARBA00009881"/>
    </source>
</evidence>
<dbReference type="Proteomes" id="UP000515297">
    <property type="component" value="Plasmid plas1"/>
</dbReference>
<comment type="catalytic activity">
    <reaction evidence="10">
        <text>3 propionate 3-nitronate + 3 O2 + H2O = 3 3-oxopropanoate + 2 nitrate + nitrite + H2O2 + 3 H(+)</text>
        <dbReference type="Rhea" id="RHEA:57332"/>
        <dbReference type="ChEBI" id="CHEBI:15377"/>
        <dbReference type="ChEBI" id="CHEBI:15378"/>
        <dbReference type="ChEBI" id="CHEBI:15379"/>
        <dbReference type="ChEBI" id="CHEBI:16240"/>
        <dbReference type="ChEBI" id="CHEBI:16301"/>
        <dbReference type="ChEBI" id="CHEBI:17632"/>
        <dbReference type="ChEBI" id="CHEBI:33190"/>
        <dbReference type="ChEBI" id="CHEBI:136067"/>
    </reaction>
</comment>
<dbReference type="Pfam" id="PF03060">
    <property type="entry name" value="NMO"/>
    <property type="match status" value="1"/>
</dbReference>
<dbReference type="EMBL" id="CP060053">
    <property type="protein sequence ID" value="QNE06837.1"/>
    <property type="molecule type" value="Genomic_DNA"/>
</dbReference>
<dbReference type="FunFam" id="3.20.20.70:FF:000154">
    <property type="entry name" value="Probable nitronate monooxygenase"/>
    <property type="match status" value="1"/>
</dbReference>
<dbReference type="InterPro" id="IPR013785">
    <property type="entry name" value="Aldolase_TIM"/>
</dbReference>
<dbReference type="PANTHER" id="PTHR42747">
    <property type="entry name" value="NITRONATE MONOOXYGENASE-RELATED"/>
    <property type="match status" value="1"/>
</dbReference>
<dbReference type="GO" id="GO:0009636">
    <property type="term" value="P:response to toxic substance"/>
    <property type="evidence" value="ECO:0007669"/>
    <property type="project" value="UniProtKB-KW"/>
</dbReference>
<dbReference type="AlphaFoldDB" id="A0A7G6VYM2"/>
<dbReference type="RefSeq" id="WP_185885770.1">
    <property type="nucleotide sequence ID" value="NZ_CP060053.1"/>
</dbReference>
<reference evidence="12 13" key="1">
    <citation type="submission" date="2020-08" db="EMBL/GenBank/DDBJ databases">
        <authorList>
            <person name="Liu G."/>
            <person name="Sun C."/>
        </authorList>
    </citation>
    <scope>NUCLEOTIDE SEQUENCE [LARGE SCALE GENOMIC DNA]</scope>
    <source>
        <strain evidence="12 13">OT19</strain>
        <plasmid evidence="12 13">plas1</plasmid>
    </source>
</reference>
<evidence type="ECO:0000256" key="9">
    <source>
        <dbReference type="ARBA" id="ARBA00031155"/>
    </source>
</evidence>
<dbReference type="GO" id="GO:0018580">
    <property type="term" value="F:nitronate monooxygenase activity"/>
    <property type="evidence" value="ECO:0007669"/>
    <property type="project" value="InterPro"/>
</dbReference>
<keyword evidence="12" id="KW-0614">Plasmid</keyword>
<dbReference type="GO" id="GO:0000166">
    <property type="term" value="F:nucleotide binding"/>
    <property type="evidence" value="ECO:0007669"/>
    <property type="project" value="UniProtKB-KW"/>
</dbReference>
<evidence type="ECO:0000256" key="11">
    <source>
        <dbReference type="ARBA" id="ARBA00067136"/>
    </source>
</evidence>
<geneLocation type="plasmid" evidence="12 13">
    <name>plas1</name>
</geneLocation>
<keyword evidence="4" id="KW-0285">Flavoprotein</keyword>
<name>A0A7G6VYM2_9SPHN</name>
<dbReference type="CDD" id="cd04730">
    <property type="entry name" value="NPD_like"/>
    <property type="match status" value="1"/>
</dbReference>
<evidence type="ECO:0000256" key="5">
    <source>
        <dbReference type="ARBA" id="ARBA00022643"/>
    </source>
</evidence>
<keyword evidence="5" id="KW-0288">FMN</keyword>
<evidence type="ECO:0000313" key="12">
    <source>
        <dbReference type="EMBL" id="QNE06837.1"/>
    </source>
</evidence>
<evidence type="ECO:0000256" key="3">
    <source>
        <dbReference type="ARBA" id="ARBA00022575"/>
    </source>
</evidence>
<evidence type="ECO:0000256" key="7">
    <source>
        <dbReference type="ARBA" id="ARBA00023002"/>
    </source>
</evidence>
<dbReference type="InterPro" id="IPR004136">
    <property type="entry name" value="NMO"/>
</dbReference>
<keyword evidence="6" id="KW-0547">Nucleotide-binding</keyword>
<accession>A0A7G6VYM2</accession>